<feature type="transmembrane region" description="Helical" evidence="6">
    <location>
        <begin position="244"/>
        <end position="263"/>
    </location>
</feature>
<feature type="transmembrane region" description="Helical" evidence="6">
    <location>
        <begin position="205"/>
        <end position="224"/>
    </location>
</feature>
<evidence type="ECO:0000256" key="3">
    <source>
        <dbReference type="ARBA" id="ARBA00022692"/>
    </source>
</evidence>
<dbReference type="Pfam" id="PF02690">
    <property type="entry name" value="Na_Pi_cotrans"/>
    <property type="match status" value="2"/>
</dbReference>
<dbReference type="GO" id="GO:0005436">
    <property type="term" value="F:sodium:phosphate symporter activity"/>
    <property type="evidence" value="ECO:0007669"/>
    <property type="project" value="InterPro"/>
</dbReference>
<keyword evidence="4 6" id="KW-1133">Transmembrane helix</keyword>
<evidence type="ECO:0000313" key="8">
    <source>
        <dbReference type="Proteomes" id="UP000650511"/>
    </source>
</evidence>
<accession>A0A8J3ACF4</accession>
<feature type="transmembrane region" description="Helical" evidence="6">
    <location>
        <begin position="269"/>
        <end position="286"/>
    </location>
</feature>
<dbReference type="RefSeq" id="WP_205745526.1">
    <property type="nucleotide sequence ID" value="NZ_BMHA01000004.1"/>
</dbReference>
<reference evidence="7" key="2">
    <citation type="submission" date="2020-09" db="EMBL/GenBank/DDBJ databases">
        <authorList>
            <person name="Sun Q."/>
            <person name="Zhou Y."/>
        </authorList>
    </citation>
    <scope>NUCLEOTIDE SEQUENCE</scope>
    <source>
        <strain evidence="7">CGMCC 1.14988</strain>
    </source>
</reference>
<comment type="caution">
    <text evidence="7">The sequence shown here is derived from an EMBL/GenBank/DDBJ whole genome shotgun (WGS) entry which is preliminary data.</text>
</comment>
<keyword evidence="3 6" id="KW-0812">Transmembrane</keyword>
<organism evidence="7 8">
    <name type="scientific">Egicoccus halophilus</name>
    <dbReference type="NCBI Taxonomy" id="1670830"/>
    <lineage>
        <taxon>Bacteria</taxon>
        <taxon>Bacillati</taxon>
        <taxon>Actinomycetota</taxon>
        <taxon>Nitriliruptoria</taxon>
        <taxon>Egicoccales</taxon>
        <taxon>Egicoccaceae</taxon>
        <taxon>Egicoccus</taxon>
    </lineage>
</organism>
<gene>
    <name evidence="7" type="ORF">GCM10011354_11980</name>
</gene>
<dbReference type="PANTHER" id="PTHR10010">
    <property type="entry name" value="SOLUTE CARRIER FAMILY 34 SODIUM PHOSPHATE , MEMBER 2-RELATED"/>
    <property type="match status" value="1"/>
</dbReference>
<dbReference type="AlphaFoldDB" id="A0A8J3ACF4"/>
<name>A0A8J3ACF4_9ACTN</name>
<feature type="transmembrane region" description="Helical" evidence="6">
    <location>
        <begin position="358"/>
        <end position="380"/>
    </location>
</feature>
<dbReference type="PANTHER" id="PTHR10010:SF46">
    <property type="entry name" value="SODIUM-DEPENDENT PHOSPHATE TRANSPORT PROTEIN 2B"/>
    <property type="match status" value="1"/>
</dbReference>
<dbReference type="GO" id="GO:0044341">
    <property type="term" value="P:sodium-dependent phosphate transport"/>
    <property type="evidence" value="ECO:0007669"/>
    <property type="project" value="InterPro"/>
</dbReference>
<keyword evidence="2" id="KW-1003">Cell membrane</keyword>
<protein>
    <submittedName>
        <fullName evidence="7">Sodium:phosphate symporter</fullName>
    </submittedName>
</protein>
<feature type="transmembrane region" description="Helical" evidence="6">
    <location>
        <begin position="138"/>
        <end position="158"/>
    </location>
</feature>
<comment type="subcellular location">
    <subcellularLocation>
        <location evidence="1">Cell membrane</location>
        <topology evidence="1">Multi-pass membrane protein</topology>
    </subcellularLocation>
</comment>
<feature type="transmembrane region" description="Helical" evidence="6">
    <location>
        <begin position="317"/>
        <end position="337"/>
    </location>
</feature>
<dbReference type="GO" id="GO:0005886">
    <property type="term" value="C:plasma membrane"/>
    <property type="evidence" value="ECO:0007669"/>
    <property type="project" value="UniProtKB-SubCell"/>
</dbReference>
<keyword evidence="5 6" id="KW-0472">Membrane</keyword>
<reference evidence="7" key="1">
    <citation type="journal article" date="2014" name="Int. J. Syst. Evol. Microbiol.">
        <title>Complete genome sequence of Corynebacterium casei LMG S-19264T (=DSM 44701T), isolated from a smear-ripened cheese.</title>
        <authorList>
            <consortium name="US DOE Joint Genome Institute (JGI-PGF)"/>
            <person name="Walter F."/>
            <person name="Albersmeier A."/>
            <person name="Kalinowski J."/>
            <person name="Ruckert C."/>
        </authorList>
    </citation>
    <scope>NUCLEOTIDE SEQUENCE</scope>
    <source>
        <strain evidence="7">CGMCC 1.14988</strain>
    </source>
</reference>
<feature type="transmembrane region" description="Helical" evidence="6">
    <location>
        <begin position="293"/>
        <end position="311"/>
    </location>
</feature>
<evidence type="ECO:0000256" key="4">
    <source>
        <dbReference type="ARBA" id="ARBA00022989"/>
    </source>
</evidence>
<evidence type="ECO:0000256" key="1">
    <source>
        <dbReference type="ARBA" id="ARBA00004651"/>
    </source>
</evidence>
<evidence type="ECO:0000313" key="7">
    <source>
        <dbReference type="EMBL" id="GGI05017.1"/>
    </source>
</evidence>
<feature type="transmembrane region" description="Helical" evidence="6">
    <location>
        <begin position="20"/>
        <end position="44"/>
    </location>
</feature>
<proteinExistence type="predicted"/>
<dbReference type="EMBL" id="BMHA01000004">
    <property type="protein sequence ID" value="GGI05017.1"/>
    <property type="molecule type" value="Genomic_DNA"/>
</dbReference>
<dbReference type="Proteomes" id="UP000650511">
    <property type="component" value="Unassembled WGS sequence"/>
</dbReference>
<dbReference type="InterPro" id="IPR003841">
    <property type="entry name" value="Na/Pi_transpt"/>
</dbReference>
<feature type="transmembrane region" description="Helical" evidence="6">
    <location>
        <begin position="96"/>
        <end position="117"/>
    </location>
</feature>
<evidence type="ECO:0000256" key="5">
    <source>
        <dbReference type="ARBA" id="ARBA00023136"/>
    </source>
</evidence>
<dbReference type="NCBIfam" id="NF037997">
    <property type="entry name" value="Na_Pi_symport"/>
    <property type="match status" value="2"/>
</dbReference>
<keyword evidence="8" id="KW-1185">Reference proteome</keyword>
<evidence type="ECO:0000256" key="6">
    <source>
        <dbReference type="SAM" id="Phobius"/>
    </source>
</evidence>
<evidence type="ECO:0000256" key="2">
    <source>
        <dbReference type="ARBA" id="ARBA00022475"/>
    </source>
</evidence>
<sequence length="381" mass="39537">MAESSSRAAARRDLPTPLRALLVVALLYAFLAGVGLLESGIAALGDGFQEGLLTNVANPVSGLFAGILFTVLVQSSSVSTSTIVGLVGAGTLSVPLAVPMIMGANIGTTVTNTLASLGNIRRSDEFRRGFAGATMHDFFNVLAVAVLLPIELATGFLAETAEWLTVRLRGTEVAEVGTSPIRTAVKFPVELVEGLFDGDPLGGRFAGVIYLTLGLALIFLALGLITRNMRELVAGGVERAMNRLVGRGGGAMGILVGIAVTVAVQSSTITTSILVPLVAAGILTLPNAYPITLGANVGTTITALLASLAVLRPEGLTIALVHTLFNLLALAVVYPVPKLRLVPVRLAERLADLAVRRRSVVFGYVLGLFLVVPLLGVFLIP</sequence>